<gene>
    <name evidence="4" type="ORF">POVWA1_008100</name>
</gene>
<dbReference type="AlphaFoldDB" id="A0A1A8YJW5"/>
<proteinExistence type="predicted"/>
<dbReference type="Gene3D" id="1.20.940.10">
    <property type="entry name" value="Functional domain of the splicing factor Prp18"/>
    <property type="match status" value="1"/>
</dbReference>
<dbReference type="GO" id="GO:0090110">
    <property type="term" value="P:COPII-coated vesicle cargo loading"/>
    <property type="evidence" value="ECO:0007669"/>
    <property type="project" value="TreeGrafter"/>
</dbReference>
<organism evidence="4 5">
    <name type="scientific">Plasmodium ovale wallikeri</name>
    <dbReference type="NCBI Taxonomy" id="864142"/>
    <lineage>
        <taxon>Eukaryota</taxon>
        <taxon>Sar</taxon>
        <taxon>Alveolata</taxon>
        <taxon>Apicomplexa</taxon>
        <taxon>Aconoidasida</taxon>
        <taxon>Haemosporida</taxon>
        <taxon>Plasmodiidae</taxon>
        <taxon>Plasmodium</taxon>
        <taxon>Plasmodium (Plasmodium)</taxon>
    </lineage>
</organism>
<dbReference type="GO" id="GO:0030127">
    <property type="term" value="C:COPII vesicle coat"/>
    <property type="evidence" value="ECO:0007669"/>
    <property type="project" value="TreeGrafter"/>
</dbReference>
<sequence>MPVPWPIPTTTQQVMHEYFPIILNHSPLPSFHSVFTPHFRCASQLGSTTQSTANENKKIQTATKENNGVQMSRSNIENVKKTIGVFLHTYMTQEPVKKKAEDVSAKVYELYEKLDNGAFSEHINENIINLVNYINANDFKTTNKILVDLSRNLWDGTNKSW</sequence>
<dbReference type="GO" id="GO:0070971">
    <property type="term" value="C:endoplasmic reticulum exit site"/>
    <property type="evidence" value="ECO:0007669"/>
    <property type="project" value="TreeGrafter"/>
</dbReference>
<keyword evidence="1" id="KW-0813">Transport</keyword>
<accession>A0A1A8YJW5</accession>
<evidence type="ECO:0000256" key="3">
    <source>
        <dbReference type="ARBA" id="ARBA00022737"/>
    </source>
</evidence>
<reference evidence="5" key="1">
    <citation type="submission" date="2016-05" db="EMBL/GenBank/DDBJ databases">
        <authorList>
            <person name="Naeem Raeece"/>
        </authorList>
    </citation>
    <scope>NUCLEOTIDE SEQUENCE [LARGE SCALE GENOMIC DNA]</scope>
</reference>
<keyword evidence="2" id="KW-0853">WD repeat</keyword>
<dbReference type="GO" id="GO:0005198">
    <property type="term" value="F:structural molecule activity"/>
    <property type="evidence" value="ECO:0007669"/>
    <property type="project" value="TreeGrafter"/>
</dbReference>
<evidence type="ECO:0000256" key="1">
    <source>
        <dbReference type="ARBA" id="ARBA00022448"/>
    </source>
</evidence>
<dbReference type="EMBL" id="FLRD01000023">
    <property type="protein sequence ID" value="SBT31631.1"/>
    <property type="molecule type" value="Genomic_DNA"/>
</dbReference>
<evidence type="ECO:0000256" key="2">
    <source>
        <dbReference type="ARBA" id="ARBA00022574"/>
    </source>
</evidence>
<protein>
    <submittedName>
        <fullName evidence="4">Protein transport protein SEC31 (SEC31)</fullName>
    </submittedName>
</protein>
<keyword evidence="5" id="KW-1185">Reference proteome</keyword>
<dbReference type="PANTHER" id="PTHR13923">
    <property type="entry name" value="SEC31-RELATED PROTEIN"/>
    <property type="match status" value="1"/>
</dbReference>
<evidence type="ECO:0000313" key="4">
    <source>
        <dbReference type="EMBL" id="SBT31631.1"/>
    </source>
</evidence>
<dbReference type="Proteomes" id="UP000078555">
    <property type="component" value="Unassembled WGS sequence"/>
</dbReference>
<dbReference type="PANTHER" id="PTHR13923:SF11">
    <property type="entry name" value="SECRETORY 31, ISOFORM D"/>
    <property type="match status" value="1"/>
</dbReference>
<name>A0A1A8YJW5_PLAOA</name>
<keyword evidence="3" id="KW-0677">Repeat</keyword>
<dbReference type="GO" id="GO:0007029">
    <property type="term" value="P:endoplasmic reticulum organization"/>
    <property type="evidence" value="ECO:0007669"/>
    <property type="project" value="TreeGrafter"/>
</dbReference>
<dbReference type="InterPro" id="IPR040251">
    <property type="entry name" value="SEC31-like"/>
</dbReference>
<evidence type="ECO:0000313" key="5">
    <source>
        <dbReference type="Proteomes" id="UP000078555"/>
    </source>
</evidence>